<dbReference type="EMBL" id="UYJE01006875">
    <property type="protein sequence ID" value="VDI49833.1"/>
    <property type="molecule type" value="Genomic_DNA"/>
</dbReference>
<keyword evidence="3" id="KW-0732">Signal</keyword>
<accession>A0A8B6FIR2</accession>
<dbReference type="InterPro" id="IPR016186">
    <property type="entry name" value="C-type_lectin-like/link_sf"/>
</dbReference>
<dbReference type="Gene3D" id="3.10.100.10">
    <property type="entry name" value="Mannose-Binding Protein A, subunit A"/>
    <property type="match status" value="2"/>
</dbReference>
<evidence type="ECO:0000313" key="11">
    <source>
        <dbReference type="Proteomes" id="UP000596742"/>
    </source>
</evidence>
<evidence type="ECO:0000256" key="5">
    <source>
        <dbReference type="ARBA" id="ARBA00022989"/>
    </source>
</evidence>
<evidence type="ECO:0008006" key="12">
    <source>
        <dbReference type="Google" id="ProtNLM"/>
    </source>
</evidence>
<dbReference type="PROSITE" id="PS50041">
    <property type="entry name" value="C_TYPE_LECTIN_2"/>
    <property type="match status" value="2"/>
</dbReference>
<dbReference type="GO" id="GO:0016020">
    <property type="term" value="C:membrane"/>
    <property type="evidence" value="ECO:0007669"/>
    <property type="project" value="UniProtKB-SubCell"/>
</dbReference>
<dbReference type="Pfam" id="PF00059">
    <property type="entry name" value="Lectin_C"/>
    <property type="match status" value="1"/>
</dbReference>
<evidence type="ECO:0000313" key="10">
    <source>
        <dbReference type="EMBL" id="VDI49833.1"/>
    </source>
</evidence>
<dbReference type="PROSITE" id="PS50948">
    <property type="entry name" value="PAN"/>
    <property type="match status" value="1"/>
</dbReference>
<dbReference type="SMART" id="SM00034">
    <property type="entry name" value="CLECT"/>
    <property type="match status" value="2"/>
</dbReference>
<sequence length="635" mass="70954">MHWLSPKCEIYTNSFICESDTELALASTTLFTNFLTWNDANQYCKSIGQHLVTIDEPAKQQLLHEALLDIEDNTSNFEGDIWIGLHVPDLNQPTNCVWTNDCLSSDSFTNWSPGLNSDNDNLCGYVEVEYDDMHWLLADCGSDTKTFICESDTAIFKSGFYYEIEDDTRASIGLTDIETHGTEEECIDHCNGIAVCWAFSFQSSKSKCVMYDNNEDNISVDSDRYNREDNTANFEGDIWIGLHVPDLNQPTNCVWTNDCLSSDSFSNWLPGLNSGNDNLCVYMKVEYDDMYWLLADCGSDTNTFICESDTAIFKSGFYYEIEYDTRASIGLTGIVTHGTEEECIDHCNGIPFCWAFSFQSSTSKCVMYEKIDGPYFTNNDQIFAPGEHLYMKRNFELNEDNTVLSVPPYDDCGSVVVSDCVVCVTTEVKTTTEYTTTREKVTTSSIVSSVDKTTEATMPQITENHLSSTLELTSSDKTTETTISPTIQEVTLSVLTTTIPPTTANHVTSSLKVATSDFPITTSQTTHNEQSKGKTPYCVCTCNNVTKQISLEESINEIVNDIKVDRTKTSSYTRKLTSAWDSRKSSATIGFVGITLLISVAFLLLCLDSTSLIYKVLALLRKPDTSLNVHNENGR</sequence>
<evidence type="ECO:0000256" key="7">
    <source>
        <dbReference type="SAM" id="Phobius"/>
    </source>
</evidence>
<dbReference type="OrthoDB" id="6145285at2759"/>
<dbReference type="AlphaFoldDB" id="A0A8B6FIR2"/>
<dbReference type="Pfam" id="PF00024">
    <property type="entry name" value="PAN_1"/>
    <property type="match status" value="2"/>
</dbReference>
<dbReference type="GO" id="GO:0030246">
    <property type="term" value="F:carbohydrate binding"/>
    <property type="evidence" value="ECO:0007669"/>
    <property type="project" value="UniProtKB-KW"/>
</dbReference>
<keyword evidence="5 7" id="KW-1133">Transmembrane helix</keyword>
<reference evidence="10" key="1">
    <citation type="submission" date="2018-11" db="EMBL/GenBank/DDBJ databases">
        <authorList>
            <person name="Alioto T."/>
            <person name="Alioto T."/>
        </authorList>
    </citation>
    <scope>NUCLEOTIDE SEQUENCE</scope>
</reference>
<feature type="transmembrane region" description="Helical" evidence="7">
    <location>
        <begin position="587"/>
        <end position="607"/>
    </location>
</feature>
<organism evidence="10 11">
    <name type="scientific">Mytilus galloprovincialis</name>
    <name type="common">Mediterranean mussel</name>
    <dbReference type="NCBI Taxonomy" id="29158"/>
    <lineage>
        <taxon>Eukaryota</taxon>
        <taxon>Metazoa</taxon>
        <taxon>Spiralia</taxon>
        <taxon>Lophotrochozoa</taxon>
        <taxon>Mollusca</taxon>
        <taxon>Bivalvia</taxon>
        <taxon>Autobranchia</taxon>
        <taxon>Pteriomorphia</taxon>
        <taxon>Mytilida</taxon>
        <taxon>Mytiloidea</taxon>
        <taxon>Mytilidae</taxon>
        <taxon>Mytilinae</taxon>
        <taxon>Mytilus</taxon>
    </lineage>
</organism>
<keyword evidence="6 7" id="KW-0472">Membrane</keyword>
<feature type="domain" description="C-type lectin" evidence="8">
    <location>
        <begin position="36"/>
        <end position="140"/>
    </location>
</feature>
<comment type="caution">
    <text evidence="10">The sequence shown here is derived from an EMBL/GenBank/DDBJ whole genome shotgun (WGS) entry which is preliminary data.</text>
</comment>
<dbReference type="InterPro" id="IPR003609">
    <property type="entry name" value="Pan_app"/>
</dbReference>
<gene>
    <name evidence="10" type="ORF">MGAL_10B019216</name>
</gene>
<feature type="domain" description="C-type lectin" evidence="8">
    <location>
        <begin position="196"/>
        <end position="297"/>
    </location>
</feature>
<dbReference type="InterPro" id="IPR001304">
    <property type="entry name" value="C-type_lectin-like"/>
</dbReference>
<evidence type="ECO:0000256" key="3">
    <source>
        <dbReference type="ARBA" id="ARBA00022729"/>
    </source>
</evidence>
<evidence type="ECO:0000256" key="1">
    <source>
        <dbReference type="ARBA" id="ARBA00004479"/>
    </source>
</evidence>
<dbReference type="SUPFAM" id="SSF56436">
    <property type="entry name" value="C-type lectin-like"/>
    <property type="match status" value="2"/>
</dbReference>
<dbReference type="SMART" id="SM00473">
    <property type="entry name" value="PAN_AP"/>
    <property type="match status" value="2"/>
</dbReference>
<dbReference type="InterPro" id="IPR051505">
    <property type="entry name" value="C-type_lectin_domain"/>
</dbReference>
<dbReference type="Proteomes" id="UP000596742">
    <property type="component" value="Unassembled WGS sequence"/>
</dbReference>
<evidence type="ECO:0000256" key="4">
    <source>
        <dbReference type="ARBA" id="ARBA00022734"/>
    </source>
</evidence>
<evidence type="ECO:0000259" key="8">
    <source>
        <dbReference type="PROSITE" id="PS50041"/>
    </source>
</evidence>
<dbReference type="CDD" id="cd00037">
    <property type="entry name" value="CLECT"/>
    <property type="match status" value="1"/>
</dbReference>
<keyword evidence="4" id="KW-0430">Lectin</keyword>
<protein>
    <recommendedName>
        <fullName evidence="12">MRC</fullName>
    </recommendedName>
</protein>
<keyword evidence="11" id="KW-1185">Reference proteome</keyword>
<evidence type="ECO:0000256" key="2">
    <source>
        <dbReference type="ARBA" id="ARBA00022692"/>
    </source>
</evidence>
<name>A0A8B6FIR2_MYTGA</name>
<comment type="subcellular location">
    <subcellularLocation>
        <location evidence="1">Membrane</location>
        <topology evidence="1">Single-pass type I membrane protein</topology>
    </subcellularLocation>
</comment>
<evidence type="ECO:0000259" key="9">
    <source>
        <dbReference type="PROSITE" id="PS50948"/>
    </source>
</evidence>
<dbReference type="PANTHER" id="PTHR14789">
    <property type="entry name" value="CHONDROLECTIN VARIANT CHODLFDELTAE"/>
    <property type="match status" value="1"/>
</dbReference>
<evidence type="ECO:0000256" key="6">
    <source>
        <dbReference type="ARBA" id="ARBA00023136"/>
    </source>
</evidence>
<feature type="domain" description="Apple" evidence="9">
    <location>
        <begin position="149"/>
        <end position="229"/>
    </location>
</feature>
<dbReference type="InterPro" id="IPR016187">
    <property type="entry name" value="CTDL_fold"/>
</dbReference>
<proteinExistence type="predicted"/>
<keyword evidence="2 7" id="KW-0812">Transmembrane</keyword>